<organism evidence="1">
    <name type="scientific">Daphnia magna</name>
    <dbReference type="NCBI Taxonomy" id="35525"/>
    <lineage>
        <taxon>Eukaryota</taxon>
        <taxon>Metazoa</taxon>
        <taxon>Ecdysozoa</taxon>
        <taxon>Arthropoda</taxon>
        <taxon>Crustacea</taxon>
        <taxon>Branchiopoda</taxon>
        <taxon>Diplostraca</taxon>
        <taxon>Cladocera</taxon>
        <taxon>Anomopoda</taxon>
        <taxon>Daphniidae</taxon>
        <taxon>Daphnia</taxon>
    </lineage>
</organism>
<proteinExistence type="predicted"/>
<dbReference type="EMBL" id="GDIQ01013540">
    <property type="protein sequence ID" value="JAN81197.1"/>
    <property type="molecule type" value="Transcribed_RNA"/>
</dbReference>
<dbReference type="AlphaFoldDB" id="A0A0P5CAH5"/>
<reference evidence="1" key="1">
    <citation type="submission" date="2015-10" db="EMBL/GenBank/DDBJ databases">
        <title>EvidentialGene: Evidence-directed Construction of Complete mRNA Transcriptomes without Genomes.</title>
        <authorList>
            <person name="Gilbert D.G."/>
        </authorList>
    </citation>
    <scope>NUCLEOTIDE SEQUENCE</scope>
</reference>
<protein>
    <submittedName>
        <fullName evidence="1">Uncharacterized protein</fullName>
    </submittedName>
</protein>
<sequence>MKVPTGKQFDFIAILALRDTGLVTFICRRYVFVNYLYIYFLFAFCILRFSDRSRNHYLRKY</sequence>
<accession>A0A0P5CAH5</accession>
<name>A0A0P5CAH5_9CRUS</name>
<evidence type="ECO:0000313" key="1">
    <source>
        <dbReference type="EMBL" id="JAN81197.1"/>
    </source>
</evidence>